<gene>
    <name evidence="1" type="ORF">AaeL_AAEL007222</name>
</gene>
<reference evidence="1" key="3">
    <citation type="submission" date="2012-09" db="EMBL/GenBank/DDBJ databases">
        <authorList>
            <consortium name="VectorBase"/>
        </authorList>
    </citation>
    <scope>NUCLEOTIDE SEQUENCE</scope>
    <source>
        <strain evidence="1">Liverpool</strain>
    </source>
</reference>
<dbReference type="EMBL" id="CH477429">
    <property type="protein sequence ID" value="EAT41096.1"/>
    <property type="molecule type" value="Genomic_DNA"/>
</dbReference>
<reference evidence="1" key="1">
    <citation type="submission" date="2005-10" db="EMBL/GenBank/DDBJ databases">
        <authorList>
            <person name="Loftus B.J."/>
            <person name="Nene V.M."/>
            <person name="Hannick L.I."/>
            <person name="Bidwell S."/>
            <person name="Haas B."/>
            <person name="Amedeo P."/>
            <person name="Orvis J."/>
            <person name="Wortman J.R."/>
            <person name="White O.R."/>
            <person name="Salzberg S."/>
            <person name="Shumway M."/>
            <person name="Koo H."/>
            <person name="Zhao Y."/>
            <person name="Holmes M."/>
            <person name="Miller J."/>
            <person name="Schatz M."/>
            <person name="Pop M."/>
            <person name="Pai G."/>
            <person name="Utterback T."/>
            <person name="Rogers Y.-H."/>
            <person name="Kravitz S."/>
            <person name="Fraser C.M."/>
        </authorList>
    </citation>
    <scope>NUCLEOTIDE SEQUENCE</scope>
    <source>
        <strain evidence="1">Liverpool</strain>
    </source>
</reference>
<evidence type="ECO:0000313" key="2">
    <source>
        <dbReference type="Proteomes" id="UP000682892"/>
    </source>
</evidence>
<accession>Q172Y3</accession>
<proteinExistence type="predicted"/>
<name>Q172Y3_AEDAE</name>
<evidence type="ECO:0000313" key="1">
    <source>
        <dbReference type="EMBL" id="EAT41096.1"/>
    </source>
</evidence>
<protein>
    <submittedName>
        <fullName evidence="1">AAEL007222-PA</fullName>
    </submittedName>
</protein>
<dbReference type="Proteomes" id="UP000682892">
    <property type="component" value="Chromosome 2"/>
</dbReference>
<dbReference type="AlphaFoldDB" id="Q172Y3"/>
<sequence>MAAAIISNGRQISQAGTDSRLGFGFRLGEHADFQVQFEIGPQQRTRPIGKVLGVGK</sequence>
<organism evidence="1 2">
    <name type="scientific">Aedes aegypti</name>
    <name type="common">Yellowfever mosquito</name>
    <name type="synonym">Culex aegypti</name>
    <dbReference type="NCBI Taxonomy" id="7159"/>
    <lineage>
        <taxon>Eukaryota</taxon>
        <taxon>Metazoa</taxon>
        <taxon>Ecdysozoa</taxon>
        <taxon>Arthropoda</taxon>
        <taxon>Hexapoda</taxon>
        <taxon>Insecta</taxon>
        <taxon>Pterygota</taxon>
        <taxon>Neoptera</taxon>
        <taxon>Endopterygota</taxon>
        <taxon>Diptera</taxon>
        <taxon>Nematocera</taxon>
        <taxon>Culicoidea</taxon>
        <taxon>Culicidae</taxon>
        <taxon>Culicinae</taxon>
        <taxon>Aedini</taxon>
        <taxon>Aedes</taxon>
        <taxon>Stegomyia</taxon>
    </lineage>
</organism>
<reference evidence="1" key="2">
    <citation type="journal article" date="2007" name="Science">
        <title>Genome sequence of Aedes aegypti, a major arbovirus vector.</title>
        <authorList>
            <person name="Nene V."/>
            <person name="Wortman J.R."/>
            <person name="Lawson D."/>
            <person name="Haas B."/>
            <person name="Kodira C."/>
            <person name="Tu Z.J."/>
            <person name="Loftus B."/>
            <person name="Xi Z."/>
            <person name="Megy K."/>
            <person name="Grabherr M."/>
            <person name="Ren Q."/>
            <person name="Zdobnov E.M."/>
            <person name="Lobo N.F."/>
            <person name="Campbell K.S."/>
            <person name="Brown S.E."/>
            <person name="Bonaldo M.F."/>
            <person name="Zhu J."/>
            <person name="Sinkins S.P."/>
            <person name="Hogenkamp D.G."/>
            <person name="Amedeo P."/>
            <person name="Arensburger P."/>
            <person name="Atkinson P.W."/>
            <person name="Bidwell S."/>
            <person name="Biedler J."/>
            <person name="Birney E."/>
            <person name="Bruggner R.V."/>
            <person name="Costas J."/>
            <person name="Coy M.R."/>
            <person name="Crabtree J."/>
            <person name="Crawford M."/>
            <person name="Debruyn B."/>
            <person name="Decaprio D."/>
            <person name="Eiglmeier K."/>
            <person name="Eisenstadt E."/>
            <person name="El-Dorry H."/>
            <person name="Gelbart W.M."/>
            <person name="Gomes S.L."/>
            <person name="Hammond M."/>
            <person name="Hannick L.I."/>
            <person name="Hogan J.R."/>
            <person name="Holmes M.H."/>
            <person name="Jaffe D."/>
            <person name="Johnston J.S."/>
            <person name="Kennedy R.C."/>
            <person name="Koo H."/>
            <person name="Kravitz S."/>
            <person name="Kriventseva E.V."/>
            <person name="Kulp D."/>
            <person name="Labutti K."/>
            <person name="Lee E."/>
            <person name="Li S."/>
            <person name="Lovin D.D."/>
            <person name="Mao C."/>
            <person name="Mauceli E."/>
            <person name="Menck C.F."/>
            <person name="Miller J.R."/>
            <person name="Montgomery P."/>
            <person name="Mori A."/>
            <person name="Nascimento A.L."/>
            <person name="Naveira H.F."/>
            <person name="Nusbaum C."/>
            <person name="O'leary S."/>
            <person name="Orvis J."/>
            <person name="Pertea M."/>
            <person name="Quesneville H."/>
            <person name="Reidenbach K.R."/>
            <person name="Rogers Y.H."/>
            <person name="Roth C.W."/>
            <person name="Schneider J.R."/>
            <person name="Schatz M."/>
            <person name="Shumway M."/>
            <person name="Stanke M."/>
            <person name="Stinson E.O."/>
            <person name="Tubio J.M."/>
            <person name="Vanzee J.P."/>
            <person name="Verjovski-Almeida S."/>
            <person name="Werner D."/>
            <person name="White O."/>
            <person name="Wyder S."/>
            <person name="Zeng Q."/>
            <person name="Zhao Q."/>
            <person name="Zhao Y."/>
            <person name="Hill C.A."/>
            <person name="Raikhel A.S."/>
            <person name="Soares M.B."/>
            <person name="Knudson D.L."/>
            <person name="Lee N.H."/>
            <person name="Galagan J."/>
            <person name="Salzberg S.L."/>
            <person name="Paulsen I.T."/>
            <person name="Dimopoulos G."/>
            <person name="Collins F.H."/>
            <person name="Birren B."/>
            <person name="Fraser-Liggett C.M."/>
            <person name="Severson D.W."/>
        </authorList>
    </citation>
    <scope>NUCLEOTIDE SEQUENCE [LARGE SCALE GENOMIC DNA]</scope>
    <source>
        <strain evidence="1">Liverpool</strain>
    </source>
</reference>